<dbReference type="PANTHER" id="PTHR38762">
    <property type="entry name" value="CRYPTIC OUTER MEMBRANE PORIN BGLH-RELATED"/>
    <property type="match status" value="1"/>
</dbReference>
<proteinExistence type="inferred from homology"/>
<dbReference type="RefSeq" id="WP_206091318.1">
    <property type="nucleotide sequence ID" value="NZ_CP065053.1"/>
</dbReference>
<evidence type="ECO:0000256" key="7">
    <source>
        <dbReference type="ARBA" id="ARBA00023114"/>
    </source>
</evidence>
<sequence>MKRITLSTLATALLLAFASTAAVAGDHETEGFHGYLRAGVGSSNHGGSQSCYGLGGITMAYRLGNECDSFTEFGYTHTLAKSSNGAEFVGTIWADAYKNSSDFGDAKLGVSKAYVEAKNLPFMNGGIIWAGKRHYYRPDIHMLDMQYINMNGTGGGVDGYPVGPGKISYAVFKDNDDNVYSTDPVTGVRTLRSTSAALRQNVVYEGLPVNPNGTLDFAVSLIHAQDDNNNVTTHNGYQVSMFHRQAKLLGGGNTVGVQYGVGPGTGINGPCCARMGPSGSTLLGSDVTRVRVFDDIVIQPTRDFSMEFVALYQRDKSDLGGSSTWTTVGARPVYALAENFKLQAELGVSRLKDKLNPTPLRLTKLTLAPTITLGRDYYARPELRAFVSYGKWNDAAKGAVNAFNNGGPVYGDRTSGTSYGVHLEAWW</sequence>
<keyword evidence="8" id="KW-0472">Membrane</keyword>
<keyword evidence="12" id="KW-1185">Reference proteome</keyword>
<evidence type="ECO:0000256" key="8">
    <source>
        <dbReference type="ARBA" id="ARBA00023136"/>
    </source>
</evidence>
<dbReference type="PANTHER" id="PTHR38762:SF1">
    <property type="entry name" value="CRYPTIC OUTER MEMBRANE PORIN BGLH-RELATED"/>
    <property type="match status" value="1"/>
</dbReference>
<feature type="signal peptide" evidence="10">
    <location>
        <begin position="1"/>
        <end position="24"/>
    </location>
</feature>
<evidence type="ECO:0000256" key="2">
    <source>
        <dbReference type="ARBA" id="ARBA00007055"/>
    </source>
</evidence>
<dbReference type="InterPro" id="IPR050286">
    <property type="entry name" value="G_neg_Bact_CarbUptk_Porin"/>
</dbReference>
<gene>
    <name evidence="11" type="ORF">IV454_09745</name>
</gene>
<dbReference type="Gene3D" id="2.40.170.10">
    <property type="entry name" value="Porin, LamB type"/>
    <property type="match status" value="1"/>
</dbReference>
<evidence type="ECO:0000256" key="10">
    <source>
        <dbReference type="SAM" id="SignalP"/>
    </source>
</evidence>
<name>A0AA48WHC3_9BURK</name>
<dbReference type="EMBL" id="CP065053">
    <property type="protein sequence ID" value="QPI51748.1"/>
    <property type="molecule type" value="Genomic_DNA"/>
</dbReference>
<evidence type="ECO:0000313" key="12">
    <source>
        <dbReference type="Proteomes" id="UP000662888"/>
    </source>
</evidence>
<evidence type="ECO:0000256" key="3">
    <source>
        <dbReference type="ARBA" id="ARBA00022448"/>
    </source>
</evidence>
<keyword evidence="7" id="KW-0626">Porin</keyword>
<evidence type="ECO:0000256" key="1">
    <source>
        <dbReference type="ARBA" id="ARBA00004571"/>
    </source>
</evidence>
<keyword evidence="3" id="KW-0813">Transport</keyword>
<reference evidence="11 12" key="1">
    <citation type="submission" date="2020-11" db="EMBL/GenBank/DDBJ databases">
        <authorList>
            <person name="Sun Q."/>
        </authorList>
    </citation>
    <scope>NUCLEOTIDE SEQUENCE [LARGE SCALE GENOMIC DNA]</scope>
    <source>
        <strain evidence="11 12">P8398</strain>
    </source>
</reference>
<evidence type="ECO:0000256" key="9">
    <source>
        <dbReference type="ARBA" id="ARBA00023237"/>
    </source>
</evidence>
<keyword evidence="5" id="KW-0812">Transmembrane</keyword>
<dbReference type="Proteomes" id="UP000662888">
    <property type="component" value="Chromosome"/>
</dbReference>
<evidence type="ECO:0000256" key="6">
    <source>
        <dbReference type="ARBA" id="ARBA00023065"/>
    </source>
</evidence>
<accession>A0AA48WHC3</accession>
<feature type="chain" id="PRO_5046296019" evidence="10">
    <location>
        <begin position="25"/>
        <end position="427"/>
    </location>
</feature>
<keyword evidence="10" id="KW-0732">Signal</keyword>
<dbReference type="SUPFAM" id="SSF56935">
    <property type="entry name" value="Porins"/>
    <property type="match status" value="1"/>
</dbReference>
<keyword evidence="9" id="KW-0998">Cell outer membrane</keyword>
<keyword evidence="6" id="KW-0406">Ion transport</keyword>
<protein>
    <submittedName>
        <fullName evidence="11">Carbohydrate porin</fullName>
    </submittedName>
</protein>
<dbReference type="Pfam" id="PF02264">
    <property type="entry name" value="LamB"/>
    <property type="match status" value="1"/>
</dbReference>
<keyword evidence="4" id="KW-1134">Transmembrane beta strand</keyword>
<evidence type="ECO:0000313" key="11">
    <source>
        <dbReference type="EMBL" id="QPI51748.1"/>
    </source>
</evidence>
<evidence type="ECO:0000256" key="4">
    <source>
        <dbReference type="ARBA" id="ARBA00022452"/>
    </source>
</evidence>
<organism evidence="11 12">
    <name type="scientific">Massilia antarctica</name>
    <dbReference type="NCBI Taxonomy" id="2765360"/>
    <lineage>
        <taxon>Bacteria</taxon>
        <taxon>Pseudomonadati</taxon>
        <taxon>Pseudomonadota</taxon>
        <taxon>Betaproteobacteria</taxon>
        <taxon>Burkholderiales</taxon>
        <taxon>Oxalobacteraceae</taxon>
        <taxon>Telluria group</taxon>
        <taxon>Massilia</taxon>
    </lineage>
</organism>
<dbReference type="InterPro" id="IPR003192">
    <property type="entry name" value="Porin_LamB"/>
</dbReference>
<comment type="similarity">
    <text evidence="2">Belongs to the porin LamB (TC 1.B.3) family.</text>
</comment>
<dbReference type="InterPro" id="IPR036998">
    <property type="entry name" value="Porin_LamB_sf"/>
</dbReference>
<evidence type="ECO:0000256" key="5">
    <source>
        <dbReference type="ARBA" id="ARBA00022692"/>
    </source>
</evidence>
<comment type="subcellular location">
    <subcellularLocation>
        <location evidence="1">Cell outer membrane</location>
        <topology evidence="1">Multi-pass membrane protein</topology>
    </subcellularLocation>
</comment>